<name>A0ABV0WQV9_9TELE</name>
<keyword evidence="2" id="KW-0964">Secreted</keyword>
<dbReference type="InterPro" id="IPR036383">
    <property type="entry name" value="TSP1_rpt_sf"/>
</dbReference>
<dbReference type="InterPro" id="IPR050439">
    <property type="entry name" value="ADAMTS_ADAMTS-like"/>
</dbReference>
<dbReference type="PROSITE" id="PS50092">
    <property type="entry name" value="TSP1"/>
    <property type="match status" value="1"/>
</dbReference>
<feature type="non-terminal residue" evidence="4">
    <location>
        <position position="137"/>
    </location>
</feature>
<dbReference type="Proteomes" id="UP001444071">
    <property type="component" value="Unassembled WGS sequence"/>
</dbReference>
<dbReference type="PANTHER" id="PTHR13723:SF319">
    <property type="entry name" value="THROMBOSPONDIN TYPE 1 DOMAIN CONTAINING 4"/>
    <property type="match status" value="1"/>
</dbReference>
<evidence type="ECO:0000313" key="4">
    <source>
        <dbReference type="EMBL" id="MEQ2271875.1"/>
    </source>
</evidence>
<evidence type="ECO:0000313" key="5">
    <source>
        <dbReference type="Proteomes" id="UP001444071"/>
    </source>
</evidence>
<feature type="signal peptide" evidence="3">
    <location>
        <begin position="1"/>
        <end position="24"/>
    </location>
</feature>
<evidence type="ECO:0000256" key="2">
    <source>
        <dbReference type="ARBA" id="ARBA00022525"/>
    </source>
</evidence>
<keyword evidence="3" id="KW-0732">Signal</keyword>
<accession>A0ABV0WQV9</accession>
<evidence type="ECO:0000256" key="1">
    <source>
        <dbReference type="ARBA" id="ARBA00004613"/>
    </source>
</evidence>
<gene>
    <name evidence="4" type="ORF">XENORESO_010534</name>
</gene>
<comment type="subcellular location">
    <subcellularLocation>
        <location evidence="1">Secreted</location>
    </subcellularLocation>
</comment>
<proteinExistence type="predicted"/>
<evidence type="ECO:0000256" key="3">
    <source>
        <dbReference type="SAM" id="SignalP"/>
    </source>
</evidence>
<feature type="chain" id="PRO_5047025445" evidence="3">
    <location>
        <begin position="25"/>
        <end position="137"/>
    </location>
</feature>
<dbReference type="PANTHER" id="PTHR13723">
    <property type="entry name" value="ADAMTS A DISINTEGRIN AND METALLOPROTEASE WITH THROMBOSPONDIN MOTIFS PROTEASE"/>
    <property type="match status" value="1"/>
</dbReference>
<organism evidence="4 5">
    <name type="scientific">Xenotaenia resolanae</name>
    <dbReference type="NCBI Taxonomy" id="208358"/>
    <lineage>
        <taxon>Eukaryota</taxon>
        <taxon>Metazoa</taxon>
        <taxon>Chordata</taxon>
        <taxon>Craniata</taxon>
        <taxon>Vertebrata</taxon>
        <taxon>Euteleostomi</taxon>
        <taxon>Actinopterygii</taxon>
        <taxon>Neopterygii</taxon>
        <taxon>Teleostei</taxon>
        <taxon>Neoteleostei</taxon>
        <taxon>Acanthomorphata</taxon>
        <taxon>Ovalentaria</taxon>
        <taxon>Atherinomorphae</taxon>
        <taxon>Cyprinodontiformes</taxon>
        <taxon>Goodeidae</taxon>
        <taxon>Xenotaenia</taxon>
    </lineage>
</organism>
<protein>
    <submittedName>
        <fullName evidence="4">Uncharacterized protein</fullName>
    </submittedName>
</protein>
<keyword evidence="5" id="KW-1185">Reference proteome</keyword>
<comment type="caution">
    <text evidence="4">The sequence shown here is derived from an EMBL/GenBank/DDBJ whole genome shotgun (WGS) entry which is preliminary data.</text>
</comment>
<dbReference type="SUPFAM" id="SSF82895">
    <property type="entry name" value="TSP-1 type 1 repeat"/>
    <property type="match status" value="1"/>
</dbReference>
<sequence>MLEVGCWTVRLSVLLLLWSQLLDSQQTADHRKVPQTTKSQQEVRAEYGEIQGAWGTWGAWSSCSRTCGKGVQEQMRPCLPVYTQSSPRGAAVQPQQPGHVISALKPVASTHHNGVRAFNSSSRVNLRREKQSRPGER</sequence>
<reference evidence="4 5" key="1">
    <citation type="submission" date="2021-06" db="EMBL/GenBank/DDBJ databases">
        <authorList>
            <person name="Palmer J.M."/>
        </authorList>
    </citation>
    <scope>NUCLEOTIDE SEQUENCE [LARGE SCALE GENOMIC DNA]</scope>
    <source>
        <strain evidence="4 5">XR_2019</strain>
        <tissue evidence="4">Muscle</tissue>
    </source>
</reference>
<dbReference type="Gene3D" id="2.20.100.10">
    <property type="entry name" value="Thrombospondin type-1 (TSP1) repeat"/>
    <property type="match status" value="1"/>
</dbReference>
<dbReference type="EMBL" id="JAHRIM010063304">
    <property type="protein sequence ID" value="MEQ2271875.1"/>
    <property type="molecule type" value="Genomic_DNA"/>
</dbReference>
<dbReference type="InterPro" id="IPR000884">
    <property type="entry name" value="TSP1_rpt"/>
</dbReference>
<dbReference type="Pfam" id="PF00090">
    <property type="entry name" value="TSP_1"/>
    <property type="match status" value="1"/>
</dbReference>